<organism evidence="1 2">
    <name type="scientific">Sedimentibacter acidaminivorans</name>
    <dbReference type="NCBI Taxonomy" id="913099"/>
    <lineage>
        <taxon>Bacteria</taxon>
        <taxon>Bacillati</taxon>
        <taxon>Bacillota</taxon>
        <taxon>Tissierellia</taxon>
        <taxon>Sedimentibacter</taxon>
    </lineage>
</organism>
<keyword evidence="2" id="KW-1185">Reference proteome</keyword>
<dbReference type="InterPro" id="IPR013815">
    <property type="entry name" value="ATP_grasp_subdomain_1"/>
</dbReference>
<proteinExistence type="predicted"/>
<dbReference type="Proteomes" id="UP001519342">
    <property type="component" value="Unassembled WGS sequence"/>
</dbReference>
<reference evidence="1 2" key="1">
    <citation type="submission" date="2021-03" db="EMBL/GenBank/DDBJ databases">
        <title>Genomic Encyclopedia of Type Strains, Phase IV (KMG-IV): sequencing the most valuable type-strain genomes for metagenomic binning, comparative biology and taxonomic classification.</title>
        <authorList>
            <person name="Goeker M."/>
        </authorList>
    </citation>
    <scope>NUCLEOTIDE SEQUENCE [LARGE SCALE GENOMIC DNA]</scope>
    <source>
        <strain evidence="1 2">DSM 24004</strain>
    </source>
</reference>
<protein>
    <submittedName>
        <fullName evidence="1">Phosphoenolpyruvate synthase/pyruvate phosphate dikinase</fullName>
    </submittedName>
</protein>
<comment type="caution">
    <text evidence="1">The sequence shown here is derived from an EMBL/GenBank/DDBJ whole genome shotgun (WGS) entry which is preliminary data.</text>
</comment>
<evidence type="ECO:0000313" key="2">
    <source>
        <dbReference type="Proteomes" id="UP001519342"/>
    </source>
</evidence>
<dbReference type="SUPFAM" id="SSF56059">
    <property type="entry name" value="Glutathione synthetase ATP-binding domain-like"/>
    <property type="match status" value="1"/>
</dbReference>
<dbReference type="RefSeq" id="WP_209510939.1">
    <property type="nucleotide sequence ID" value="NZ_JAGGKS010000002.1"/>
</dbReference>
<gene>
    <name evidence="1" type="ORF">J2Z76_001060</name>
</gene>
<dbReference type="EMBL" id="JAGGKS010000002">
    <property type="protein sequence ID" value="MBP1925203.1"/>
    <property type="molecule type" value="Genomic_DNA"/>
</dbReference>
<sequence length="59" mass="6634">MENMIKRFKELTPELQAYAGGKGSMLAKMYQSGYPVPDGFVILPSAFENEKLNNKASEY</sequence>
<accession>A0ABS4GBZ7</accession>
<dbReference type="Gene3D" id="3.30.1490.20">
    <property type="entry name" value="ATP-grasp fold, A domain"/>
    <property type="match status" value="1"/>
</dbReference>
<name>A0ABS4GBZ7_9FIRM</name>
<evidence type="ECO:0000313" key="1">
    <source>
        <dbReference type="EMBL" id="MBP1925203.1"/>
    </source>
</evidence>